<dbReference type="OrthoDB" id="6419134at2"/>
<dbReference type="Proteomes" id="UP000010290">
    <property type="component" value="Chromosome"/>
</dbReference>
<protein>
    <submittedName>
        <fullName evidence="2">Phage protein</fullName>
    </submittedName>
</protein>
<dbReference type="AlphaFoldDB" id="K8WH18"/>
<evidence type="ECO:0000313" key="1">
    <source>
        <dbReference type="EMBL" id="EKT55489.1"/>
    </source>
</evidence>
<dbReference type="EMBL" id="AKKN01000010">
    <property type="protein sequence ID" value="EKT55489.1"/>
    <property type="molecule type" value="Genomic_DNA"/>
</dbReference>
<dbReference type="Pfam" id="PF13973">
    <property type="entry name" value="DUF4222"/>
    <property type="match status" value="1"/>
</dbReference>
<dbReference type="InterPro" id="IPR025317">
    <property type="entry name" value="DUF4222"/>
</dbReference>
<organism evidence="2 3">
    <name type="scientific">Providencia sneebia DSM 19967</name>
    <dbReference type="NCBI Taxonomy" id="1141660"/>
    <lineage>
        <taxon>Bacteria</taxon>
        <taxon>Pseudomonadati</taxon>
        <taxon>Pseudomonadota</taxon>
        <taxon>Gammaproteobacteria</taxon>
        <taxon>Enterobacterales</taxon>
        <taxon>Morganellaceae</taxon>
        <taxon>Providencia</taxon>
    </lineage>
</organism>
<name>K8WH18_9GAMM</name>
<evidence type="ECO:0000313" key="3">
    <source>
        <dbReference type="Proteomes" id="UP000010290"/>
    </source>
</evidence>
<keyword evidence="3" id="KW-1185">Reference proteome</keyword>
<dbReference type="PATRIC" id="fig|1141660.3.peg.2179"/>
<reference evidence="2 3" key="1">
    <citation type="journal article" date="2012" name="BMC Genomics">
        <title>Comparative genomics of bacteria in the genus Providencia isolated from wild Drosophila melanogaster.</title>
        <authorList>
            <person name="Galac M.R."/>
            <person name="Lazzaro B.P."/>
        </authorList>
    </citation>
    <scope>NUCLEOTIDE SEQUENCE [LARGE SCALE GENOMIC DNA]</scope>
    <source>
        <strain evidence="2 3">DSM 19967</strain>
    </source>
</reference>
<dbReference type="RefSeq" id="WP_008915987.1">
    <property type="nucleotide sequence ID" value="NZ_CM001773.1"/>
</dbReference>
<dbReference type="EMBL" id="AKKN01000010">
    <property type="protein sequence ID" value="EKT55545.1"/>
    <property type="molecule type" value="Genomic_DNA"/>
</dbReference>
<comment type="caution">
    <text evidence="2">The sequence shown here is derived from an EMBL/GenBank/DDBJ whole genome shotgun (WGS) entry which is preliminary data.</text>
</comment>
<sequence>MSNESANNLDRIYLDKRGRRVRVIRYDKQKQWVIFLRDDYEHELFEPLLKFKEQYTRVIE</sequence>
<proteinExistence type="predicted"/>
<evidence type="ECO:0000313" key="2">
    <source>
        <dbReference type="EMBL" id="EKT55545.1"/>
    </source>
</evidence>
<dbReference type="HOGENOM" id="CLU_197687_0_0_6"/>
<accession>K8WH18</accession>
<gene>
    <name evidence="1" type="ORF">OO7_10914</name>
    <name evidence="2" type="ORF">OO7_11194</name>
</gene>